<comment type="catalytic activity">
    <reaction evidence="1 10">
        <text>D-fructose 6-phosphate + L-glutamine = D-glucosamine 6-phosphate + L-glutamate</text>
        <dbReference type="Rhea" id="RHEA:13237"/>
        <dbReference type="ChEBI" id="CHEBI:29985"/>
        <dbReference type="ChEBI" id="CHEBI:58359"/>
        <dbReference type="ChEBI" id="CHEBI:58725"/>
        <dbReference type="ChEBI" id="CHEBI:61527"/>
        <dbReference type="EC" id="2.6.1.16"/>
    </reaction>
</comment>
<dbReference type="CDD" id="cd00714">
    <property type="entry name" value="GFAT"/>
    <property type="match status" value="1"/>
</dbReference>
<organism evidence="13 14">
    <name type="scientific">Denitrovibrio acetiphilus (strain DSM 12809 / NBRC 114555 / N2460)</name>
    <dbReference type="NCBI Taxonomy" id="522772"/>
    <lineage>
        <taxon>Bacteria</taxon>
        <taxon>Pseudomonadati</taxon>
        <taxon>Deferribacterota</taxon>
        <taxon>Deferribacteres</taxon>
        <taxon>Deferribacterales</taxon>
        <taxon>Geovibrionaceae</taxon>
        <taxon>Denitrovibrio</taxon>
    </lineage>
</organism>
<feature type="active site" description="Nucleophile; for GATase activity" evidence="10">
    <location>
        <position position="2"/>
    </location>
</feature>
<dbReference type="InterPro" id="IPR029055">
    <property type="entry name" value="Ntn_hydrolases_N"/>
</dbReference>
<dbReference type="OrthoDB" id="106547at2"/>
<proteinExistence type="inferred from homology"/>
<feature type="domain" description="SIS" evidence="12">
    <location>
        <begin position="456"/>
        <end position="597"/>
    </location>
</feature>
<dbReference type="CDD" id="cd05008">
    <property type="entry name" value="SIS_GlmS_GlmD_1"/>
    <property type="match status" value="1"/>
</dbReference>
<dbReference type="Pfam" id="PF01380">
    <property type="entry name" value="SIS"/>
    <property type="match status" value="2"/>
</dbReference>
<dbReference type="RefSeq" id="WP_013009601.1">
    <property type="nucleotide sequence ID" value="NC_013943.1"/>
</dbReference>
<dbReference type="InterPro" id="IPR035466">
    <property type="entry name" value="GlmS/AgaS_SIS"/>
</dbReference>
<accession>D4H2J5</accession>
<evidence type="ECO:0000256" key="5">
    <source>
        <dbReference type="ARBA" id="ARBA00022490"/>
    </source>
</evidence>
<evidence type="ECO:0000256" key="6">
    <source>
        <dbReference type="ARBA" id="ARBA00022576"/>
    </source>
</evidence>
<keyword evidence="7 10" id="KW-0808">Transferase</keyword>
<dbReference type="NCBIfam" id="NF001484">
    <property type="entry name" value="PRK00331.1"/>
    <property type="match status" value="1"/>
</dbReference>
<keyword evidence="8" id="KW-0677">Repeat</keyword>
<evidence type="ECO:0000313" key="14">
    <source>
        <dbReference type="Proteomes" id="UP000002012"/>
    </source>
</evidence>
<sequence>MCGIVGYIGNRKASNVLMEGLSKLEYRGYDSAGLALLEAGSIHTERSVGKLINLKEQISSRNFTANIGIGHTRWATHGKPSFENAHPHCSEGLAIVHNGIIENYLELKTMLKEKGYIFHSETDTEVVAHLIKSNYDGDLKDAVQHSLRQIIGSYGLAVISMSEPDMLIIGRKDSPLVIGIGDGEMFAASDIPAVLSYTREFVFLEEGDLAVLKKDSFVIYDNDGKSVNREVRMIDWNPVMAEKAGYNHFMQKEIYEQPRAIIDTIRGNYSLENSSVSFPDFNIIKDAVKDLNRIVIVACGTSWHAGLIAKFYIEKFAKMPVEVDIASEFRYRSLVIDEKTLFVAITQSGETADTLSALRVAKKMGAKIMSVCNVVGSSISRESDSVIYTHAGPEIGVASTKAFTTQVISLFMFAMFLGQERKILSRDECGRYLAEVVRLPEVIENVLSKDDLILSLAKQFKDASDFLYLGRNVNFPVALEGALKLKEISYIHAEGYAAGEMKHGPIALIDKTLPVFVLCPKSSVYEKVASNVEEVKTRDGIVIAVVTEGDEGLKDICDYMIEIPDIIEELSVFPTVVATQLFSYHCAHLLGLDVDQPRNLAKSVTVE</sequence>
<comment type="subunit">
    <text evidence="10">Homodimer.</text>
</comment>
<dbReference type="GO" id="GO:0006487">
    <property type="term" value="P:protein N-linked glycosylation"/>
    <property type="evidence" value="ECO:0007669"/>
    <property type="project" value="TreeGrafter"/>
</dbReference>
<dbReference type="FunFam" id="3.60.20.10:FF:000006">
    <property type="entry name" value="Glutamine--fructose-6-phosphate aminotransferase [isomerizing]"/>
    <property type="match status" value="1"/>
</dbReference>
<comment type="subcellular location">
    <subcellularLocation>
        <location evidence="2 10">Cytoplasm</location>
    </subcellularLocation>
</comment>
<dbReference type="InterPro" id="IPR046348">
    <property type="entry name" value="SIS_dom_sf"/>
</dbReference>
<dbReference type="InterPro" id="IPR035490">
    <property type="entry name" value="GlmS/FrlB_SIS"/>
</dbReference>
<evidence type="ECO:0000256" key="8">
    <source>
        <dbReference type="ARBA" id="ARBA00022737"/>
    </source>
</evidence>
<keyword evidence="9" id="KW-0315">Glutamine amidotransferase</keyword>
<dbReference type="GO" id="GO:0005829">
    <property type="term" value="C:cytosol"/>
    <property type="evidence" value="ECO:0007669"/>
    <property type="project" value="TreeGrafter"/>
</dbReference>
<name>D4H2J5_DENA2</name>
<evidence type="ECO:0000256" key="3">
    <source>
        <dbReference type="ARBA" id="ARBA00012916"/>
    </source>
</evidence>
<dbReference type="KEGG" id="dap:Dacet_0254"/>
<dbReference type="PROSITE" id="PS51464">
    <property type="entry name" value="SIS"/>
    <property type="match status" value="2"/>
</dbReference>
<dbReference type="Gene3D" id="3.40.50.10490">
    <property type="entry name" value="Glucose-6-phosphate isomerase like protein, domain 1"/>
    <property type="match status" value="2"/>
</dbReference>
<dbReference type="NCBIfam" id="TIGR01135">
    <property type="entry name" value="glmS"/>
    <property type="match status" value="1"/>
</dbReference>
<dbReference type="InterPro" id="IPR047084">
    <property type="entry name" value="GFAT_N"/>
</dbReference>
<keyword evidence="6 10" id="KW-0032">Aminotransferase</keyword>
<dbReference type="InParanoid" id="D4H2J5"/>
<dbReference type="PANTHER" id="PTHR10937:SF0">
    <property type="entry name" value="GLUTAMINE--FRUCTOSE-6-PHOSPHATE TRANSAMINASE (ISOMERIZING)"/>
    <property type="match status" value="1"/>
</dbReference>
<dbReference type="GO" id="GO:0004360">
    <property type="term" value="F:glutamine-fructose-6-phosphate transaminase (isomerizing) activity"/>
    <property type="evidence" value="ECO:0007669"/>
    <property type="project" value="UniProtKB-UniRule"/>
</dbReference>
<reference evidence="13 14" key="1">
    <citation type="journal article" date="2010" name="Stand. Genomic Sci.">
        <title>Complete genome sequence of Denitrovibrio acetiphilus type strain (N2460).</title>
        <authorList>
            <person name="Kiss H."/>
            <person name="Lang E."/>
            <person name="Lapidus A."/>
            <person name="Copeland A."/>
            <person name="Nolan M."/>
            <person name="Glavina Del Rio T."/>
            <person name="Chen F."/>
            <person name="Lucas S."/>
            <person name="Tice H."/>
            <person name="Cheng J.F."/>
            <person name="Han C."/>
            <person name="Goodwin L."/>
            <person name="Pitluck S."/>
            <person name="Liolios K."/>
            <person name="Pati A."/>
            <person name="Ivanova N."/>
            <person name="Mavromatis K."/>
            <person name="Chen A."/>
            <person name="Palaniappan K."/>
            <person name="Land M."/>
            <person name="Hauser L."/>
            <person name="Chang Y.J."/>
            <person name="Jeffries C.D."/>
            <person name="Detter J.C."/>
            <person name="Brettin T."/>
            <person name="Spring S."/>
            <person name="Rohde M."/>
            <person name="Goker M."/>
            <person name="Woyke T."/>
            <person name="Bristow J."/>
            <person name="Eisen J.A."/>
            <person name="Markowitz V."/>
            <person name="Hugenholtz P."/>
            <person name="Kyrpides N.C."/>
            <person name="Klenk H.P."/>
        </authorList>
    </citation>
    <scope>NUCLEOTIDE SEQUENCE [LARGE SCALE GENOMIC DNA]</scope>
    <source>
        <strain evidence="14">DSM 12809 / NBRC 114555 / N2460</strain>
    </source>
</reference>
<protein>
    <recommendedName>
        <fullName evidence="4 10">Glutamine--fructose-6-phosphate aminotransferase [isomerizing]</fullName>
        <ecNumber evidence="3 10">2.6.1.16</ecNumber>
    </recommendedName>
    <alternativeName>
        <fullName evidence="10">D-fructose-6-phosphate amidotransferase</fullName>
    </alternativeName>
    <alternativeName>
        <fullName evidence="10">GFAT</fullName>
    </alternativeName>
    <alternativeName>
        <fullName evidence="10">Glucosamine-6-phosphate synthase</fullName>
    </alternativeName>
    <alternativeName>
        <fullName evidence="10">Hexosephosphate aminotransferase</fullName>
    </alternativeName>
    <alternativeName>
        <fullName evidence="10">L-glutamine--D-fructose-6-phosphate amidotransferase</fullName>
    </alternativeName>
</protein>
<keyword evidence="14" id="KW-1185">Reference proteome</keyword>
<dbReference type="HAMAP" id="MF_00164">
    <property type="entry name" value="GlmS"/>
    <property type="match status" value="1"/>
</dbReference>
<evidence type="ECO:0000259" key="12">
    <source>
        <dbReference type="PROSITE" id="PS51464"/>
    </source>
</evidence>
<keyword evidence="5 10" id="KW-0963">Cytoplasm</keyword>
<evidence type="ECO:0000256" key="7">
    <source>
        <dbReference type="ARBA" id="ARBA00022679"/>
    </source>
</evidence>
<dbReference type="InterPro" id="IPR017932">
    <property type="entry name" value="GATase_2_dom"/>
</dbReference>
<evidence type="ECO:0000256" key="2">
    <source>
        <dbReference type="ARBA" id="ARBA00004496"/>
    </source>
</evidence>
<dbReference type="EC" id="2.6.1.16" evidence="3 10"/>
<dbReference type="SUPFAM" id="SSF53697">
    <property type="entry name" value="SIS domain"/>
    <property type="match status" value="1"/>
</dbReference>
<dbReference type="eggNOG" id="COG0449">
    <property type="taxonomic scope" value="Bacteria"/>
</dbReference>
<dbReference type="Pfam" id="PF13522">
    <property type="entry name" value="GATase_6"/>
    <property type="match status" value="1"/>
</dbReference>
<dbReference type="InterPro" id="IPR005855">
    <property type="entry name" value="GFAT"/>
</dbReference>
<dbReference type="HOGENOM" id="CLU_012520_5_2_0"/>
<feature type="initiator methionine" description="Removed" evidence="10">
    <location>
        <position position="1"/>
    </location>
</feature>
<dbReference type="Gene3D" id="3.60.20.10">
    <property type="entry name" value="Glutamine Phosphoribosylpyrophosphate, subunit 1, domain 1"/>
    <property type="match status" value="1"/>
</dbReference>
<gene>
    <name evidence="10" type="primary">glmS</name>
    <name evidence="13" type="ordered locus">Dacet_0254</name>
</gene>
<dbReference type="PaxDb" id="522772-Dacet_0254"/>
<dbReference type="GO" id="GO:0006047">
    <property type="term" value="P:UDP-N-acetylglucosamine metabolic process"/>
    <property type="evidence" value="ECO:0007669"/>
    <property type="project" value="TreeGrafter"/>
</dbReference>
<dbReference type="FunCoup" id="D4H2J5">
    <property type="interactions" value="402"/>
</dbReference>
<dbReference type="PROSITE" id="PS51278">
    <property type="entry name" value="GATASE_TYPE_2"/>
    <property type="match status" value="1"/>
</dbReference>
<dbReference type="AlphaFoldDB" id="D4H2J5"/>
<dbReference type="CDD" id="cd05009">
    <property type="entry name" value="SIS_GlmS_GlmD_2"/>
    <property type="match status" value="1"/>
</dbReference>
<dbReference type="EMBL" id="CP001968">
    <property type="protein sequence ID" value="ADD67056.1"/>
    <property type="molecule type" value="Genomic_DNA"/>
</dbReference>
<dbReference type="PANTHER" id="PTHR10937">
    <property type="entry name" value="GLUCOSAMINE--FRUCTOSE-6-PHOSPHATE AMINOTRANSFERASE, ISOMERIZING"/>
    <property type="match status" value="1"/>
</dbReference>
<evidence type="ECO:0000256" key="4">
    <source>
        <dbReference type="ARBA" id="ARBA00016090"/>
    </source>
</evidence>
<feature type="domain" description="Glutamine amidotransferase type-2" evidence="11">
    <location>
        <begin position="2"/>
        <end position="215"/>
    </location>
</feature>
<dbReference type="GO" id="GO:0097367">
    <property type="term" value="F:carbohydrate derivative binding"/>
    <property type="evidence" value="ECO:0007669"/>
    <property type="project" value="InterPro"/>
</dbReference>
<dbReference type="GO" id="GO:0005975">
    <property type="term" value="P:carbohydrate metabolic process"/>
    <property type="evidence" value="ECO:0007669"/>
    <property type="project" value="UniProtKB-UniRule"/>
</dbReference>
<dbReference type="Proteomes" id="UP000002012">
    <property type="component" value="Chromosome"/>
</dbReference>
<feature type="active site" description="For Fru-6P isomerization activity" evidence="10">
    <location>
        <position position="602"/>
    </location>
</feature>
<evidence type="ECO:0000256" key="1">
    <source>
        <dbReference type="ARBA" id="ARBA00001031"/>
    </source>
</evidence>
<dbReference type="GO" id="GO:0006002">
    <property type="term" value="P:fructose 6-phosphate metabolic process"/>
    <property type="evidence" value="ECO:0007669"/>
    <property type="project" value="TreeGrafter"/>
</dbReference>
<evidence type="ECO:0000313" key="13">
    <source>
        <dbReference type="EMBL" id="ADD67056.1"/>
    </source>
</evidence>
<dbReference type="InterPro" id="IPR001347">
    <property type="entry name" value="SIS_dom"/>
</dbReference>
<dbReference type="FunFam" id="3.40.50.10490:FF:000001">
    <property type="entry name" value="Glutamine--fructose-6-phosphate aminotransferase [isomerizing]"/>
    <property type="match status" value="1"/>
</dbReference>
<comment type="function">
    <text evidence="10">Catalyzes the first step in hexosamine metabolism, converting fructose-6P into glucosamine-6P using glutamine as a nitrogen source.</text>
</comment>
<evidence type="ECO:0000256" key="10">
    <source>
        <dbReference type="HAMAP-Rule" id="MF_00164"/>
    </source>
</evidence>
<evidence type="ECO:0000256" key="9">
    <source>
        <dbReference type="ARBA" id="ARBA00022962"/>
    </source>
</evidence>
<evidence type="ECO:0000259" key="11">
    <source>
        <dbReference type="PROSITE" id="PS51278"/>
    </source>
</evidence>
<feature type="domain" description="SIS" evidence="12">
    <location>
        <begin position="284"/>
        <end position="423"/>
    </location>
</feature>
<dbReference type="SUPFAM" id="SSF56235">
    <property type="entry name" value="N-terminal nucleophile aminohydrolases (Ntn hydrolases)"/>
    <property type="match status" value="1"/>
</dbReference>
<dbReference type="STRING" id="522772.Dacet_0254"/>